<name>A0A1C3NNR8_9XANT</name>
<dbReference type="PANTHER" id="PTHR43581">
    <property type="entry name" value="ATP/GTP PHOSPHATASE"/>
    <property type="match status" value="1"/>
</dbReference>
<dbReference type="Pfam" id="PF13304">
    <property type="entry name" value="AAA_21"/>
    <property type="match status" value="1"/>
</dbReference>
<evidence type="ECO:0000313" key="3">
    <source>
        <dbReference type="Proteomes" id="UP000092503"/>
    </source>
</evidence>
<dbReference type="RefSeq" id="WP_245228199.1">
    <property type="nucleotide sequence ID" value="NZ_FLTX01000042.1"/>
</dbReference>
<dbReference type="Gene3D" id="3.40.50.300">
    <property type="entry name" value="P-loop containing nucleotide triphosphate hydrolases"/>
    <property type="match status" value="1"/>
</dbReference>
<dbReference type="SUPFAM" id="SSF52540">
    <property type="entry name" value="P-loop containing nucleoside triphosphate hydrolases"/>
    <property type="match status" value="1"/>
</dbReference>
<gene>
    <name evidence="2" type="ORF">XBLMG947_2846</name>
</gene>
<accession>A0A1C3NNR8</accession>
<dbReference type="PANTHER" id="PTHR43581:SF2">
    <property type="entry name" value="EXCINUCLEASE ATPASE SUBUNIT"/>
    <property type="match status" value="1"/>
</dbReference>
<reference evidence="2 3" key="1">
    <citation type="submission" date="2016-06" db="EMBL/GenBank/DDBJ databases">
        <authorList>
            <person name="Kjaerup R.B."/>
            <person name="Dalgaard T.S."/>
            <person name="Juul-Madsen H.R."/>
        </authorList>
    </citation>
    <scope>NUCLEOTIDE SEQUENCE [LARGE SCALE GENOMIC DNA]</scope>
    <source>
        <strain evidence="2">LMG947</strain>
    </source>
</reference>
<evidence type="ECO:0000313" key="2">
    <source>
        <dbReference type="EMBL" id="SBV52056.1"/>
    </source>
</evidence>
<dbReference type="STRING" id="56449.XBLMG947_2846"/>
<dbReference type="InterPro" id="IPR027417">
    <property type="entry name" value="P-loop_NTPase"/>
</dbReference>
<feature type="domain" description="ATPase AAA-type core" evidence="1">
    <location>
        <begin position="219"/>
        <end position="301"/>
    </location>
</feature>
<dbReference type="GO" id="GO:0005524">
    <property type="term" value="F:ATP binding"/>
    <property type="evidence" value="ECO:0007669"/>
    <property type="project" value="InterPro"/>
</dbReference>
<sequence>MLDRIDIEGLKGVGKVELRFDAVSRARVLFGVNGIGKTKSLEAIYGALLFTNEQFLRVESNSVVHAGQSVPASAVLIDDVQYLVDLPPQQLIHVRAVAPHVVRHSRPLVYIGAGGRSSIGRLSTSIAALGNFEERRSQHFGMLLQECERGSLRSAGMDADIRVWFVQRAQSVNPFQVEKDNLRNEIESVLKLLHRIDQRLDAERLQIDGSQRVYLSVEGRMIELGELSSGFASVVKLFQAIISGYAGFSNSKDLQNLPGVVLIDEIESHLHVGWQVSIVRHLKALFPNTLFFISTHSPLVLTQLEQGEAYLLERDAADGVVRSSVIDSPNMKAFADVLEETFGVDLNALKRDALVSEDQSATKRALLDLIKQRRERQGGEQA</sequence>
<dbReference type="AlphaFoldDB" id="A0A1C3NNR8"/>
<proteinExistence type="predicted"/>
<evidence type="ECO:0000259" key="1">
    <source>
        <dbReference type="Pfam" id="PF13304"/>
    </source>
</evidence>
<dbReference type="EMBL" id="FLTX01000042">
    <property type="protein sequence ID" value="SBV52056.1"/>
    <property type="molecule type" value="Genomic_DNA"/>
</dbReference>
<dbReference type="InterPro" id="IPR003959">
    <property type="entry name" value="ATPase_AAA_core"/>
</dbReference>
<dbReference type="InterPro" id="IPR051396">
    <property type="entry name" value="Bact_Antivir_Def_Nuclease"/>
</dbReference>
<dbReference type="GO" id="GO:0016887">
    <property type="term" value="F:ATP hydrolysis activity"/>
    <property type="evidence" value="ECO:0007669"/>
    <property type="project" value="InterPro"/>
</dbReference>
<organism evidence="2 3">
    <name type="scientific">Xanthomonas bromi</name>
    <dbReference type="NCBI Taxonomy" id="56449"/>
    <lineage>
        <taxon>Bacteria</taxon>
        <taxon>Pseudomonadati</taxon>
        <taxon>Pseudomonadota</taxon>
        <taxon>Gammaproteobacteria</taxon>
        <taxon>Lysobacterales</taxon>
        <taxon>Lysobacteraceae</taxon>
        <taxon>Xanthomonas</taxon>
    </lineage>
</organism>
<dbReference type="Proteomes" id="UP000092503">
    <property type="component" value="Unassembled WGS sequence"/>
</dbReference>
<protein>
    <recommendedName>
        <fullName evidence="1">ATPase AAA-type core domain-containing protein</fullName>
    </recommendedName>
</protein>